<organism evidence="3 4">
    <name type="scientific">Ophiocordyceps camponoti-rufipedis</name>
    <dbReference type="NCBI Taxonomy" id="2004952"/>
    <lineage>
        <taxon>Eukaryota</taxon>
        <taxon>Fungi</taxon>
        <taxon>Dikarya</taxon>
        <taxon>Ascomycota</taxon>
        <taxon>Pezizomycotina</taxon>
        <taxon>Sordariomycetes</taxon>
        <taxon>Hypocreomycetidae</taxon>
        <taxon>Hypocreales</taxon>
        <taxon>Ophiocordycipitaceae</taxon>
        <taxon>Ophiocordyceps</taxon>
    </lineage>
</organism>
<feature type="domain" description="Stress-response A/B barrel" evidence="2">
    <location>
        <begin position="152"/>
        <end position="284"/>
    </location>
</feature>
<dbReference type="InterPro" id="IPR013097">
    <property type="entry name" value="Dabb"/>
</dbReference>
<protein>
    <recommendedName>
        <fullName evidence="2">Stress-response A/B barrel domain-containing protein</fullName>
    </recommendedName>
</protein>
<proteinExistence type="predicted"/>
<feature type="chain" id="PRO_5012858178" description="Stress-response A/B barrel domain-containing protein" evidence="1">
    <location>
        <begin position="25"/>
        <end position="294"/>
    </location>
</feature>
<comment type="caution">
    <text evidence="3">The sequence shown here is derived from an EMBL/GenBank/DDBJ whole genome shotgun (WGS) entry which is preliminary data.</text>
</comment>
<dbReference type="InterPro" id="IPR011008">
    <property type="entry name" value="Dimeric_a/b-barrel"/>
</dbReference>
<name>A0A2C5XQ05_9HYPO</name>
<dbReference type="Gene3D" id="3.30.70.100">
    <property type="match status" value="1"/>
</dbReference>
<accession>A0A2C5XQ05</accession>
<reference evidence="3 4" key="1">
    <citation type="submission" date="2017-06" db="EMBL/GenBank/DDBJ databases">
        <title>Ant-infecting Ophiocordyceps genomes reveal a high diversity of potential behavioral manipulation genes and a possible major role for enterotoxins.</title>
        <authorList>
            <person name="De Bekker C."/>
            <person name="Evans H.C."/>
            <person name="Brachmann A."/>
            <person name="Hughes D.P."/>
        </authorList>
    </citation>
    <scope>NUCLEOTIDE SEQUENCE [LARGE SCALE GENOMIC DNA]</scope>
    <source>
        <strain evidence="3 4">Map16</strain>
    </source>
</reference>
<feature type="signal peptide" evidence="1">
    <location>
        <begin position="1"/>
        <end position="24"/>
    </location>
</feature>
<evidence type="ECO:0000259" key="2">
    <source>
        <dbReference type="PROSITE" id="PS51502"/>
    </source>
</evidence>
<dbReference type="SUPFAM" id="SSF54909">
    <property type="entry name" value="Dimeric alpha+beta barrel"/>
    <property type="match status" value="1"/>
</dbReference>
<gene>
    <name evidence="3" type="ORF">CDD80_203</name>
</gene>
<keyword evidence="1" id="KW-0732">Signal</keyword>
<dbReference type="STRING" id="2004952.A0A2C5XQ05"/>
<evidence type="ECO:0000256" key="1">
    <source>
        <dbReference type="SAM" id="SignalP"/>
    </source>
</evidence>
<keyword evidence="4" id="KW-1185">Reference proteome</keyword>
<dbReference type="PROSITE" id="PS51502">
    <property type="entry name" value="S_R_A_B_BARREL"/>
    <property type="match status" value="1"/>
</dbReference>
<evidence type="ECO:0000313" key="4">
    <source>
        <dbReference type="Proteomes" id="UP000226431"/>
    </source>
</evidence>
<dbReference type="EMBL" id="NJES01000104">
    <property type="protein sequence ID" value="PHH77779.1"/>
    <property type="molecule type" value="Genomic_DNA"/>
</dbReference>
<evidence type="ECO:0000313" key="3">
    <source>
        <dbReference type="EMBL" id="PHH77779.1"/>
    </source>
</evidence>
<sequence length="294" mass="32418">MSLRPLVIATVQAALLGALSNVLAQLLAAEGSKGVNWIPVLQFLLFSIISTPPNYLWQEFLESTYPAHPRKNKGSLSVYNTIAKFILDQTIGAVVNTLLFSLFIHALQDAMATAPRVTSLPAAVAYFLRPGAVDVGRVDPLKPTTRIMAARIHRVTLFKLPKPADQQKLIDRYKTLLSTNTRVRNPTYLRTKRSPSTTVHLRSSIPANEMRKTPKQNGKPYILSLVAGVTEDDSRRDGFTVVSKTEFAAMDDMRYYDDECEAHAKLKAFANKELTVEGVLTAFFTPAVEGGAAQ</sequence>
<dbReference type="SMART" id="SM00886">
    <property type="entry name" value="Dabb"/>
    <property type="match status" value="1"/>
</dbReference>
<dbReference type="Proteomes" id="UP000226431">
    <property type="component" value="Unassembled WGS sequence"/>
</dbReference>
<dbReference type="OrthoDB" id="3830014at2759"/>
<dbReference type="AlphaFoldDB" id="A0A2C5XQ05"/>